<keyword evidence="7" id="KW-0479">Metal-binding</keyword>
<evidence type="ECO:0000256" key="4">
    <source>
        <dbReference type="ARBA" id="ARBA00022634"/>
    </source>
</evidence>
<keyword evidence="11" id="KW-0234">DNA repair</keyword>
<evidence type="ECO:0000256" key="2">
    <source>
        <dbReference type="ARBA" id="ARBA00010945"/>
    </source>
</evidence>
<dbReference type="Gene3D" id="1.20.58.1280">
    <property type="entry name" value="DNA repair protein Rev1, C-terminal domain"/>
    <property type="match status" value="1"/>
</dbReference>
<dbReference type="Proteomes" id="UP001210925">
    <property type="component" value="Unassembled WGS sequence"/>
</dbReference>
<dbReference type="Pfam" id="PF00817">
    <property type="entry name" value="IMS"/>
    <property type="match status" value="1"/>
</dbReference>
<keyword evidence="6" id="KW-0548">Nucleotidyltransferase</keyword>
<comment type="caution">
    <text evidence="15">The sequence shown here is derived from an EMBL/GenBank/DDBJ whole genome shotgun (WGS) entry which is preliminary data.</text>
</comment>
<dbReference type="GO" id="GO:0005634">
    <property type="term" value="C:nucleus"/>
    <property type="evidence" value="ECO:0007669"/>
    <property type="project" value="UniProtKB-SubCell"/>
</dbReference>
<dbReference type="PANTHER" id="PTHR45990:SF1">
    <property type="entry name" value="DNA REPAIR PROTEIN REV1"/>
    <property type="match status" value="1"/>
</dbReference>
<dbReference type="GO" id="GO:0046872">
    <property type="term" value="F:metal ion binding"/>
    <property type="evidence" value="ECO:0007669"/>
    <property type="project" value="UniProtKB-KW"/>
</dbReference>
<feature type="domain" description="UmuC" evidence="14">
    <location>
        <begin position="130"/>
        <end position="314"/>
    </location>
</feature>
<dbReference type="Gene3D" id="3.30.70.270">
    <property type="match status" value="1"/>
</dbReference>
<dbReference type="PANTHER" id="PTHR45990">
    <property type="entry name" value="DNA REPAIR PROTEIN REV1"/>
    <property type="match status" value="1"/>
</dbReference>
<evidence type="ECO:0000256" key="6">
    <source>
        <dbReference type="ARBA" id="ARBA00022695"/>
    </source>
</evidence>
<evidence type="ECO:0000256" key="10">
    <source>
        <dbReference type="ARBA" id="ARBA00023125"/>
    </source>
</evidence>
<dbReference type="Pfam" id="PF11799">
    <property type="entry name" value="IMS_C"/>
    <property type="match status" value="1"/>
</dbReference>
<dbReference type="GO" id="GO:0017125">
    <property type="term" value="F:deoxycytidyl transferase activity"/>
    <property type="evidence" value="ECO:0007669"/>
    <property type="project" value="TreeGrafter"/>
</dbReference>
<keyword evidence="5 15" id="KW-0808">Transferase</keyword>
<dbReference type="InterPro" id="IPR001126">
    <property type="entry name" value="UmuC"/>
</dbReference>
<keyword evidence="9" id="KW-0460">Magnesium</keyword>
<dbReference type="InterPro" id="IPR036775">
    <property type="entry name" value="DNA_pol_Y-fam_lit_finger_sf"/>
</dbReference>
<dbReference type="InterPro" id="IPR038401">
    <property type="entry name" value="Rev1_C_sf"/>
</dbReference>
<dbReference type="AlphaFoldDB" id="A0AAD5UFP8"/>
<protein>
    <recommendedName>
        <fullName evidence="3">DNA repair protein REV1</fullName>
    </recommendedName>
</protein>
<dbReference type="InterPro" id="IPR053848">
    <property type="entry name" value="IMS_HHH_1"/>
</dbReference>
<proteinExistence type="inferred from homology"/>
<dbReference type="Gene3D" id="6.10.250.1490">
    <property type="match status" value="1"/>
</dbReference>
<dbReference type="Gene3D" id="3.30.1490.100">
    <property type="entry name" value="DNA polymerase, Y-family, little finger domain"/>
    <property type="match status" value="1"/>
</dbReference>
<keyword evidence="8" id="KW-0227">DNA damage</keyword>
<evidence type="ECO:0000256" key="5">
    <source>
        <dbReference type="ARBA" id="ARBA00022679"/>
    </source>
</evidence>
<dbReference type="EMBL" id="JADGKB010000044">
    <property type="protein sequence ID" value="KAJ3256958.1"/>
    <property type="molecule type" value="Genomic_DNA"/>
</dbReference>
<dbReference type="Gene3D" id="1.10.150.20">
    <property type="entry name" value="5' to 3' exonuclease, C-terminal subdomain"/>
    <property type="match status" value="1"/>
</dbReference>
<evidence type="ECO:0000313" key="16">
    <source>
        <dbReference type="Proteomes" id="UP001210925"/>
    </source>
</evidence>
<evidence type="ECO:0000259" key="14">
    <source>
        <dbReference type="PROSITE" id="PS50173"/>
    </source>
</evidence>
<organism evidence="15 16">
    <name type="scientific">Boothiomyces macroporosus</name>
    <dbReference type="NCBI Taxonomy" id="261099"/>
    <lineage>
        <taxon>Eukaryota</taxon>
        <taxon>Fungi</taxon>
        <taxon>Fungi incertae sedis</taxon>
        <taxon>Chytridiomycota</taxon>
        <taxon>Chytridiomycota incertae sedis</taxon>
        <taxon>Chytridiomycetes</taxon>
        <taxon>Rhizophydiales</taxon>
        <taxon>Terramycetaceae</taxon>
        <taxon>Boothiomyces</taxon>
    </lineage>
</organism>
<evidence type="ECO:0000256" key="3">
    <source>
        <dbReference type="ARBA" id="ARBA00020399"/>
    </source>
</evidence>
<feature type="domain" description="BRCT" evidence="13">
    <location>
        <begin position="1"/>
        <end position="24"/>
    </location>
</feature>
<dbReference type="InterPro" id="IPR017961">
    <property type="entry name" value="DNA_pol_Y-fam_little_finger"/>
</dbReference>
<dbReference type="FunFam" id="3.30.1490.100:FF:000001">
    <property type="entry name" value="DNA repair protein REV1"/>
    <property type="match status" value="1"/>
</dbReference>
<dbReference type="Pfam" id="PF21999">
    <property type="entry name" value="IMS_HHH_1"/>
    <property type="match status" value="1"/>
</dbReference>
<dbReference type="InterPro" id="IPR043502">
    <property type="entry name" value="DNA/RNA_pol_sf"/>
</dbReference>
<evidence type="ECO:0000256" key="1">
    <source>
        <dbReference type="ARBA" id="ARBA00004123"/>
    </source>
</evidence>
<evidence type="ECO:0000256" key="9">
    <source>
        <dbReference type="ARBA" id="ARBA00022842"/>
    </source>
</evidence>
<dbReference type="PROSITE" id="PS50173">
    <property type="entry name" value="UMUC"/>
    <property type="match status" value="1"/>
</dbReference>
<comment type="similarity">
    <text evidence="2">Belongs to the DNA polymerase type-Y family.</text>
</comment>
<dbReference type="GO" id="GO:0070987">
    <property type="term" value="P:error-free translesion synthesis"/>
    <property type="evidence" value="ECO:0007669"/>
    <property type="project" value="UniProtKB-ARBA"/>
</dbReference>
<dbReference type="GO" id="GO:0003887">
    <property type="term" value="F:DNA-directed DNA polymerase activity"/>
    <property type="evidence" value="ECO:0007669"/>
    <property type="project" value="InterPro"/>
</dbReference>
<keyword evidence="4" id="KW-0237">DNA synthesis</keyword>
<sequence length="669" mass="76278">MVNSDWLVDSLNANKLLDWKKYSLRKAENPISFASVKSRSLSLTGESDIDVLQDIDSDNESIDLGLLASQKGNQPLERKKPMDSSCPGFIKTYFEHSRLHFLSTWKQDLVFEIAEKIKTKPVPKTTNRIVFHIDMDCFFVSVILRKYPQYNDKPVVVAHSEKGDENSTSEIASCNYVARKYGITNGSFVGRAKELCQDLVVLPYDFEEIKQCTTELYNVLYENSDYMQAISCDEAVIDVSTVIKDHTPESSLEYAEFLRTEIKAKTGCNASVGIGPNPLLARLAVNFAKPNSKYFLDDIESVLDTPVGKLPGVGYQAKKKFASIDIHTIKDLQTLQVGKLKQIFGEKNGSAFYNIARGIDTRTLQNKARQTIGSDVNWGIRFKTQDQLEIFMKEFADEVFKRMKQAGLNCNHLTVKLKERDYAGEPWKFLGCGKCKDYSKAVNLDRIANSGDVIYKNSMNIINSFKIPVQELRGIGLHLKENGKVDIKQPKLDFTKRKPKTKVANFKRLKVDFPAVEVGNIPDYLIPSFSQIDPQIFKLLPKQIQKEQEELAKLKKKPIKKRVESKIAVFLDETCVKTITGWILEWCEMLTDIPDTLDMKLVIDYLHDLVDCSDMENCLTILQLIRNRLIKKNGKGPAWKSDTFMEIYNSVDDFIYSKYSNRLRLLDLD</sequence>
<evidence type="ECO:0000256" key="12">
    <source>
        <dbReference type="ARBA" id="ARBA00023242"/>
    </source>
</evidence>
<evidence type="ECO:0000259" key="13">
    <source>
        <dbReference type="PROSITE" id="PS50172"/>
    </source>
</evidence>
<evidence type="ECO:0000256" key="7">
    <source>
        <dbReference type="ARBA" id="ARBA00022723"/>
    </source>
</evidence>
<keyword evidence="12" id="KW-0539">Nucleus</keyword>
<dbReference type="GO" id="GO:0003684">
    <property type="term" value="F:damaged DNA binding"/>
    <property type="evidence" value="ECO:0007669"/>
    <property type="project" value="InterPro"/>
</dbReference>
<evidence type="ECO:0000313" key="15">
    <source>
        <dbReference type="EMBL" id="KAJ3256958.1"/>
    </source>
</evidence>
<dbReference type="GO" id="GO:0042276">
    <property type="term" value="P:error-prone translesion synthesis"/>
    <property type="evidence" value="ECO:0007669"/>
    <property type="project" value="TreeGrafter"/>
</dbReference>
<comment type="subcellular location">
    <subcellularLocation>
        <location evidence="1">Nucleus</location>
    </subcellularLocation>
</comment>
<dbReference type="GO" id="GO:0006281">
    <property type="term" value="P:DNA repair"/>
    <property type="evidence" value="ECO:0007669"/>
    <property type="project" value="UniProtKB-KW"/>
</dbReference>
<dbReference type="SUPFAM" id="SSF56672">
    <property type="entry name" value="DNA/RNA polymerases"/>
    <property type="match status" value="1"/>
</dbReference>
<dbReference type="InterPro" id="IPR001357">
    <property type="entry name" value="BRCT_dom"/>
</dbReference>
<dbReference type="InterPro" id="IPR043128">
    <property type="entry name" value="Rev_trsase/Diguanyl_cyclase"/>
</dbReference>
<accession>A0AAD5UFP8</accession>
<name>A0AAD5UFP8_9FUNG</name>
<dbReference type="SUPFAM" id="SSF100879">
    <property type="entry name" value="Lesion bypass DNA polymerase (Y-family), little finger domain"/>
    <property type="match status" value="1"/>
</dbReference>
<keyword evidence="10" id="KW-0238">DNA-binding</keyword>
<keyword evidence="16" id="KW-1185">Reference proteome</keyword>
<dbReference type="PROSITE" id="PS50172">
    <property type="entry name" value="BRCT"/>
    <property type="match status" value="1"/>
</dbReference>
<reference evidence="15" key="1">
    <citation type="submission" date="2020-05" db="EMBL/GenBank/DDBJ databases">
        <title>Phylogenomic resolution of chytrid fungi.</title>
        <authorList>
            <person name="Stajich J.E."/>
            <person name="Amses K."/>
            <person name="Simmons R."/>
            <person name="Seto K."/>
            <person name="Myers J."/>
            <person name="Bonds A."/>
            <person name="Quandt C.A."/>
            <person name="Barry K."/>
            <person name="Liu P."/>
            <person name="Grigoriev I."/>
            <person name="Longcore J.E."/>
            <person name="James T.Y."/>
        </authorList>
    </citation>
    <scope>NUCLEOTIDE SEQUENCE</scope>
    <source>
        <strain evidence="15">PLAUS21</strain>
    </source>
</reference>
<dbReference type="Gene3D" id="3.40.1170.60">
    <property type="match status" value="1"/>
</dbReference>
<evidence type="ECO:0000256" key="8">
    <source>
        <dbReference type="ARBA" id="ARBA00022763"/>
    </source>
</evidence>
<evidence type="ECO:0000256" key="11">
    <source>
        <dbReference type="ARBA" id="ARBA00023204"/>
    </source>
</evidence>
<gene>
    <name evidence="15" type="primary">REV1</name>
    <name evidence="15" type="ORF">HK103_005076</name>
</gene>